<dbReference type="GO" id="GO:0016020">
    <property type="term" value="C:membrane"/>
    <property type="evidence" value="ECO:0007669"/>
    <property type="project" value="UniProtKB-SubCell"/>
</dbReference>
<dbReference type="AlphaFoldDB" id="A0A2N2F3J2"/>
<keyword evidence="3 5" id="KW-1133">Transmembrane helix</keyword>
<comment type="caution">
    <text evidence="7">The sequence shown here is derived from an EMBL/GenBank/DDBJ whole genome shotgun (WGS) entry which is preliminary data.</text>
</comment>
<evidence type="ECO:0000256" key="4">
    <source>
        <dbReference type="ARBA" id="ARBA00023136"/>
    </source>
</evidence>
<dbReference type="Pfam" id="PF12698">
    <property type="entry name" value="ABC2_membrane_3"/>
    <property type="match status" value="1"/>
</dbReference>
<feature type="transmembrane region" description="Helical" evidence="5">
    <location>
        <begin position="336"/>
        <end position="354"/>
    </location>
</feature>
<dbReference type="PANTHER" id="PTHR43471">
    <property type="entry name" value="ABC TRANSPORTER PERMEASE"/>
    <property type="match status" value="1"/>
</dbReference>
<dbReference type="PANTHER" id="PTHR43471:SF3">
    <property type="entry name" value="ABC TRANSPORTER PERMEASE PROTEIN NATB"/>
    <property type="match status" value="1"/>
</dbReference>
<evidence type="ECO:0000256" key="3">
    <source>
        <dbReference type="ARBA" id="ARBA00022989"/>
    </source>
</evidence>
<dbReference type="GO" id="GO:0140359">
    <property type="term" value="F:ABC-type transporter activity"/>
    <property type="evidence" value="ECO:0007669"/>
    <property type="project" value="InterPro"/>
</dbReference>
<dbReference type="InterPro" id="IPR013525">
    <property type="entry name" value="ABC2_TM"/>
</dbReference>
<protein>
    <recommendedName>
        <fullName evidence="6">ABC-2 type transporter transmembrane domain-containing protein</fullName>
    </recommendedName>
</protein>
<feature type="transmembrane region" description="Helical" evidence="5">
    <location>
        <begin position="313"/>
        <end position="330"/>
    </location>
</feature>
<sequence>MAKSKKFLTIAKFEFKNVVRKPTFWLATLFLPVLMGVISFVSGYASIEATKKMENLDGQFTQILVLDEYGIFSKEIFVEPLKEVKDYIQALDEVKDDTNKAFVYIPSSFGDDLKYDFIYQKDESILSGVTMVPVINSIIKQSIYSRIEDPLVVSLLAKEPSGEVKSFDKEGEIAVEGFGQYILPIASLVVFFLAVFISSTFLLESVSAEKENRMIETMLSIVDKKSLMFGKLIGLVGIVSLQLLVWLSFGILVYVLGQQYFSLDLPIDISNIDYSVLPVNIFFTISGFIFFASIMVGVGAIGTGAQDSRNLSSVFILLAIFPIYLMQILVMEPSGTLAKIFTYFPFTSHMILLVRNSLGALSIGELILGVFVTTLYGVIALWLALKMFELGCLMYNRRPSFREILGYLSPKKY</sequence>
<reference evidence="7 8" key="1">
    <citation type="journal article" date="2017" name="ISME J.">
        <title>Potential for microbial H2 and metal transformations associated with novel bacteria and archaea in deep terrestrial subsurface sediments.</title>
        <authorList>
            <person name="Hernsdorf A.W."/>
            <person name="Amano Y."/>
            <person name="Miyakawa K."/>
            <person name="Ise K."/>
            <person name="Suzuki Y."/>
            <person name="Anantharaman K."/>
            <person name="Probst A."/>
            <person name="Burstein D."/>
            <person name="Thomas B.C."/>
            <person name="Banfield J.F."/>
        </authorList>
    </citation>
    <scope>NUCLEOTIDE SEQUENCE [LARGE SCALE GENOMIC DNA]</scope>
    <source>
        <strain evidence="7">HGW-Dojkabacteria-1</strain>
    </source>
</reference>
<gene>
    <name evidence="7" type="ORF">CVU76_01665</name>
</gene>
<organism evidence="7 8">
    <name type="scientific">Candidatus Dojkabacteria bacterium HGW-Dojkabacteria-1</name>
    <dbReference type="NCBI Taxonomy" id="2013761"/>
    <lineage>
        <taxon>Bacteria</taxon>
        <taxon>Candidatus Dojkabacteria</taxon>
    </lineage>
</organism>
<accession>A0A2N2F3J2</accession>
<feature type="transmembrane region" description="Helical" evidence="5">
    <location>
        <begin position="24"/>
        <end position="47"/>
    </location>
</feature>
<feature type="domain" description="ABC-2 type transporter transmembrane" evidence="6">
    <location>
        <begin position="24"/>
        <end position="386"/>
    </location>
</feature>
<feature type="transmembrane region" description="Helical" evidence="5">
    <location>
        <begin position="277"/>
        <end position="301"/>
    </location>
</feature>
<feature type="transmembrane region" description="Helical" evidence="5">
    <location>
        <begin position="181"/>
        <end position="203"/>
    </location>
</feature>
<evidence type="ECO:0000256" key="1">
    <source>
        <dbReference type="ARBA" id="ARBA00004141"/>
    </source>
</evidence>
<feature type="transmembrane region" description="Helical" evidence="5">
    <location>
        <begin position="366"/>
        <end position="385"/>
    </location>
</feature>
<evidence type="ECO:0000259" key="6">
    <source>
        <dbReference type="Pfam" id="PF12698"/>
    </source>
</evidence>
<proteinExistence type="predicted"/>
<keyword evidence="2 5" id="KW-0812">Transmembrane</keyword>
<dbReference type="Proteomes" id="UP000233417">
    <property type="component" value="Unassembled WGS sequence"/>
</dbReference>
<comment type="subcellular location">
    <subcellularLocation>
        <location evidence="1">Membrane</location>
        <topology evidence="1">Multi-pass membrane protein</topology>
    </subcellularLocation>
</comment>
<evidence type="ECO:0000256" key="2">
    <source>
        <dbReference type="ARBA" id="ARBA00022692"/>
    </source>
</evidence>
<evidence type="ECO:0000313" key="8">
    <source>
        <dbReference type="Proteomes" id="UP000233417"/>
    </source>
</evidence>
<evidence type="ECO:0000256" key="5">
    <source>
        <dbReference type="SAM" id="Phobius"/>
    </source>
</evidence>
<evidence type="ECO:0000313" key="7">
    <source>
        <dbReference type="EMBL" id="PKN02723.1"/>
    </source>
</evidence>
<name>A0A2N2F3J2_9BACT</name>
<dbReference type="EMBL" id="PHAO01000001">
    <property type="protein sequence ID" value="PKN02723.1"/>
    <property type="molecule type" value="Genomic_DNA"/>
</dbReference>
<feature type="transmembrane region" description="Helical" evidence="5">
    <location>
        <begin position="232"/>
        <end position="257"/>
    </location>
</feature>
<keyword evidence="4 5" id="KW-0472">Membrane</keyword>